<dbReference type="InterPro" id="IPR011004">
    <property type="entry name" value="Trimer_LpxA-like_sf"/>
</dbReference>
<dbReference type="AlphaFoldDB" id="A0A7S6VGK6"/>
<dbReference type="EMBL" id="MT799693">
    <property type="protein sequence ID" value="QOW37997.1"/>
    <property type="molecule type" value="Genomic_DNA"/>
</dbReference>
<keyword evidence="1" id="KW-0808">Transferase</keyword>
<dbReference type="RefSeq" id="WP_260163344.1">
    <property type="nucleotide sequence ID" value="NZ_CP185977.1"/>
</dbReference>
<organism evidence="1">
    <name type="scientific">Leuconostoc mesenteroides</name>
    <dbReference type="NCBI Taxonomy" id="1245"/>
    <lineage>
        <taxon>Bacteria</taxon>
        <taxon>Bacillati</taxon>
        <taxon>Bacillota</taxon>
        <taxon>Bacilli</taxon>
        <taxon>Lactobacillales</taxon>
        <taxon>Lactobacillaceae</taxon>
        <taxon>Leuconostoc</taxon>
    </lineage>
</organism>
<sequence length="231" mass="25045">MIKGIEKIITKLKGTPYIIDNNLTLFAFLGILLKRTGMLLRGILTQPFLLESGHLFFRGRKVSLTGKKKIKVGKGVTLSDYSGINANLKNFVSIGDNFSLGERSFIEGFGVMTDLGNEITIGNNVGIAANSLISVRGNITIGDDVIIGPYFSLHSENHNFSDRVSPIRMQGVTRKNVIIEDDVWIGAKVTVLAGVTIKRGSVIAAGSVVTKDTTEFGIYGGVPAKFIKERK</sequence>
<dbReference type="Gene3D" id="2.160.10.10">
    <property type="entry name" value="Hexapeptide repeat proteins"/>
    <property type="match status" value="1"/>
</dbReference>
<dbReference type="Pfam" id="PF14602">
    <property type="entry name" value="Hexapep_2"/>
    <property type="match status" value="1"/>
</dbReference>
<dbReference type="CDD" id="cd04647">
    <property type="entry name" value="LbH_MAT_like"/>
    <property type="match status" value="1"/>
</dbReference>
<dbReference type="GO" id="GO:0016746">
    <property type="term" value="F:acyltransferase activity"/>
    <property type="evidence" value="ECO:0007669"/>
    <property type="project" value="UniProtKB-KW"/>
</dbReference>
<dbReference type="InterPro" id="IPR001451">
    <property type="entry name" value="Hexapep"/>
</dbReference>
<keyword evidence="1" id="KW-0012">Acyltransferase</keyword>
<reference evidence="1" key="1">
    <citation type="journal article" date="2020" name="FEMS Microbiol. Lett.">
        <title>Screening for texturing Leuconostoc and genomics behind polysaccharide production.</title>
        <authorList>
            <person name="Poulsen V.K."/>
            <person name="Koza A."/>
            <person name="Al-Nakeeb K."/>
            <person name="Oeregaard G."/>
        </authorList>
    </citation>
    <scope>NUCLEOTIDE SEQUENCE</scope>
    <source>
        <strain evidence="1">Ln7</strain>
    </source>
</reference>
<evidence type="ECO:0000313" key="1">
    <source>
        <dbReference type="EMBL" id="QOW37997.1"/>
    </source>
</evidence>
<dbReference type="Pfam" id="PF00132">
    <property type="entry name" value="Hexapep"/>
    <property type="match status" value="1"/>
</dbReference>
<accession>A0A7S6VGK6</accession>
<dbReference type="InterPro" id="IPR051159">
    <property type="entry name" value="Hexapeptide_acetyltransf"/>
</dbReference>
<dbReference type="SUPFAM" id="SSF51161">
    <property type="entry name" value="Trimeric LpxA-like enzymes"/>
    <property type="match status" value="2"/>
</dbReference>
<name>A0A7S6VGK6_LEUME</name>
<dbReference type="PANTHER" id="PTHR23416">
    <property type="entry name" value="SIALIC ACID SYNTHASE-RELATED"/>
    <property type="match status" value="1"/>
</dbReference>
<proteinExistence type="predicted"/>
<protein>
    <submittedName>
        <fullName evidence="1">Acyltransferase</fullName>
    </submittedName>
</protein>